<dbReference type="EC" id="2.7.11.1" evidence="1"/>
<evidence type="ECO:0000259" key="9">
    <source>
        <dbReference type="PROSITE" id="PS50011"/>
    </source>
</evidence>
<dbReference type="SUPFAM" id="SSF56112">
    <property type="entry name" value="Protein kinase-like (PK-like)"/>
    <property type="match status" value="1"/>
</dbReference>
<evidence type="ECO:0000313" key="11">
    <source>
        <dbReference type="Proteomes" id="UP001596122"/>
    </source>
</evidence>
<evidence type="ECO:0000256" key="2">
    <source>
        <dbReference type="ARBA" id="ARBA00022527"/>
    </source>
</evidence>
<name>A0ABW0GN09_9MICO</name>
<keyword evidence="4" id="KW-0547">Nucleotide-binding</keyword>
<evidence type="ECO:0000256" key="5">
    <source>
        <dbReference type="ARBA" id="ARBA00022777"/>
    </source>
</evidence>
<feature type="domain" description="Protein kinase" evidence="9">
    <location>
        <begin position="1"/>
        <end position="174"/>
    </location>
</feature>
<evidence type="ECO:0000256" key="8">
    <source>
        <dbReference type="SAM" id="Phobius"/>
    </source>
</evidence>
<evidence type="ECO:0000256" key="6">
    <source>
        <dbReference type="ARBA" id="ARBA00022840"/>
    </source>
</evidence>
<organism evidence="10 11">
    <name type="scientific">Aquipuribacter nitratireducens</name>
    <dbReference type="NCBI Taxonomy" id="650104"/>
    <lineage>
        <taxon>Bacteria</taxon>
        <taxon>Bacillati</taxon>
        <taxon>Actinomycetota</taxon>
        <taxon>Actinomycetes</taxon>
        <taxon>Micrococcales</taxon>
        <taxon>Intrasporangiaceae</taxon>
        <taxon>Aquipuribacter</taxon>
    </lineage>
</organism>
<dbReference type="Pfam" id="PF00069">
    <property type="entry name" value="Pkinase"/>
    <property type="match status" value="1"/>
</dbReference>
<dbReference type="PANTHER" id="PTHR43289:SF6">
    <property type="entry name" value="SERINE_THREONINE-PROTEIN KINASE NEKL-3"/>
    <property type="match status" value="1"/>
</dbReference>
<dbReference type="Proteomes" id="UP001596122">
    <property type="component" value="Unassembled WGS sequence"/>
</dbReference>
<dbReference type="SMART" id="SM00220">
    <property type="entry name" value="S_TKc"/>
    <property type="match status" value="1"/>
</dbReference>
<evidence type="ECO:0000256" key="1">
    <source>
        <dbReference type="ARBA" id="ARBA00012513"/>
    </source>
</evidence>
<evidence type="ECO:0000256" key="3">
    <source>
        <dbReference type="ARBA" id="ARBA00022679"/>
    </source>
</evidence>
<keyword evidence="8" id="KW-1133">Transmembrane helix</keyword>
<dbReference type="Gene3D" id="1.10.510.10">
    <property type="entry name" value="Transferase(Phosphotransferase) domain 1"/>
    <property type="match status" value="1"/>
</dbReference>
<keyword evidence="3" id="KW-0808">Transferase</keyword>
<comment type="caution">
    <text evidence="10">The sequence shown here is derived from an EMBL/GenBank/DDBJ whole genome shotgun (WGS) entry which is preliminary data.</text>
</comment>
<keyword evidence="6" id="KW-0067">ATP-binding</keyword>
<sequence>MVGQGGTRAGGARVVGTLAARLSARGFLPAREVGDLVVAVAEALAVLHARGAAHGAVHPGGVVLDSAGRPRLAVARAVAGTGGGPTGYAAPESLAGTGATPPADVYALGAVAWVALTGGPPPPAAEDRLPLRLLAPECPDALLVAITAALDPDPARRPTAAELARAVRGPAPARPRHRPRGQERTRPTSPRRAGPGALVAPGAGGVLAALVLALVLVAPTLAGDAPGPSPEVGAPEVGLPAASDPSVLHARVRTLVAQREAALRGGDLAALADVHASGSAGLAADRRVLAGGPVAVRFDVVSVVPVPSDAADGTRQVVDVELVTRPAAGPARRELVRLVLGATRGDRWVLVAVGRR</sequence>
<dbReference type="RefSeq" id="WP_340269089.1">
    <property type="nucleotide sequence ID" value="NZ_JBBEOG010000003.1"/>
</dbReference>
<gene>
    <name evidence="10" type="ORF">ACFPJ6_03575</name>
</gene>
<dbReference type="InterPro" id="IPR011009">
    <property type="entry name" value="Kinase-like_dom_sf"/>
</dbReference>
<keyword evidence="11" id="KW-1185">Reference proteome</keyword>
<keyword evidence="8" id="KW-0472">Membrane</keyword>
<dbReference type="PANTHER" id="PTHR43289">
    <property type="entry name" value="MITOGEN-ACTIVATED PROTEIN KINASE KINASE KINASE 20-RELATED"/>
    <property type="match status" value="1"/>
</dbReference>
<dbReference type="InterPro" id="IPR000719">
    <property type="entry name" value="Prot_kinase_dom"/>
</dbReference>
<dbReference type="PROSITE" id="PS50011">
    <property type="entry name" value="PROTEIN_KINASE_DOM"/>
    <property type="match status" value="1"/>
</dbReference>
<evidence type="ECO:0000313" key="10">
    <source>
        <dbReference type="EMBL" id="MFC5379866.1"/>
    </source>
</evidence>
<evidence type="ECO:0000256" key="7">
    <source>
        <dbReference type="SAM" id="MobiDB-lite"/>
    </source>
</evidence>
<evidence type="ECO:0000256" key="4">
    <source>
        <dbReference type="ARBA" id="ARBA00022741"/>
    </source>
</evidence>
<feature type="transmembrane region" description="Helical" evidence="8">
    <location>
        <begin position="196"/>
        <end position="218"/>
    </location>
</feature>
<reference evidence="11" key="1">
    <citation type="journal article" date="2019" name="Int. J. Syst. Evol. Microbiol.">
        <title>The Global Catalogue of Microorganisms (GCM) 10K type strain sequencing project: providing services to taxonomists for standard genome sequencing and annotation.</title>
        <authorList>
            <consortium name="The Broad Institute Genomics Platform"/>
            <consortium name="The Broad Institute Genome Sequencing Center for Infectious Disease"/>
            <person name="Wu L."/>
            <person name="Ma J."/>
        </authorList>
    </citation>
    <scope>NUCLEOTIDE SEQUENCE [LARGE SCALE GENOMIC DNA]</scope>
    <source>
        <strain evidence="11">CCUG 43114</strain>
    </source>
</reference>
<protein>
    <recommendedName>
        <fullName evidence="1">non-specific serine/threonine protein kinase</fullName>
        <ecNumber evidence="1">2.7.11.1</ecNumber>
    </recommendedName>
</protein>
<dbReference type="EMBL" id="JBHSLD010000004">
    <property type="protein sequence ID" value="MFC5379866.1"/>
    <property type="molecule type" value="Genomic_DNA"/>
</dbReference>
<feature type="region of interest" description="Disordered" evidence="7">
    <location>
        <begin position="164"/>
        <end position="197"/>
    </location>
</feature>
<keyword evidence="5" id="KW-0418">Kinase</keyword>
<keyword evidence="2" id="KW-0723">Serine/threonine-protein kinase</keyword>
<proteinExistence type="predicted"/>
<accession>A0ABW0GN09</accession>
<keyword evidence="8" id="KW-0812">Transmembrane</keyword>